<feature type="non-terminal residue" evidence="2">
    <location>
        <position position="1"/>
    </location>
</feature>
<dbReference type="InterPro" id="IPR036736">
    <property type="entry name" value="ACP-like_sf"/>
</dbReference>
<dbReference type="InterPro" id="IPR009081">
    <property type="entry name" value="PP-bd_ACP"/>
</dbReference>
<proteinExistence type="predicted"/>
<dbReference type="RefSeq" id="WP_100199994.1">
    <property type="nucleotide sequence ID" value="NZ_PGGW01000001.1"/>
</dbReference>
<dbReference type="EMBL" id="PGGW01000001">
    <property type="protein sequence ID" value="PJF02100.1"/>
    <property type="molecule type" value="Genomic_DNA"/>
</dbReference>
<evidence type="ECO:0000259" key="1">
    <source>
        <dbReference type="PROSITE" id="PS50075"/>
    </source>
</evidence>
<dbReference type="PROSITE" id="PS50075">
    <property type="entry name" value="CARRIER"/>
    <property type="match status" value="1"/>
</dbReference>
<keyword evidence="3" id="KW-1185">Reference proteome</keyword>
<organism evidence="2 3">
    <name type="scientific">Streptomyces carminius</name>
    <dbReference type="NCBI Taxonomy" id="2665496"/>
    <lineage>
        <taxon>Bacteria</taxon>
        <taxon>Bacillati</taxon>
        <taxon>Actinomycetota</taxon>
        <taxon>Actinomycetes</taxon>
        <taxon>Kitasatosporales</taxon>
        <taxon>Streptomycetaceae</taxon>
        <taxon>Streptomyces</taxon>
    </lineage>
</organism>
<feature type="domain" description="Carrier" evidence="1">
    <location>
        <begin position="1"/>
        <end position="75"/>
    </location>
</feature>
<name>A0A2M8MD40_9ACTN</name>
<accession>A0A2M8MD40</accession>
<comment type="caution">
    <text evidence="2">The sequence shown here is derived from an EMBL/GenBank/DDBJ whole genome shotgun (WGS) entry which is preliminary data.</text>
</comment>
<dbReference type="AlphaFoldDB" id="A0A2M8MD40"/>
<dbReference type="Pfam" id="PF00550">
    <property type="entry name" value="PP-binding"/>
    <property type="match status" value="1"/>
</dbReference>
<protein>
    <submittedName>
        <fullName evidence="2">Acyl carrier protein</fullName>
    </submittedName>
</protein>
<dbReference type="Gene3D" id="1.10.1200.10">
    <property type="entry name" value="ACP-like"/>
    <property type="match status" value="1"/>
</dbReference>
<dbReference type="Proteomes" id="UP000230407">
    <property type="component" value="Unassembled WGS sequence"/>
</dbReference>
<dbReference type="SUPFAM" id="SSF47336">
    <property type="entry name" value="ACP-like"/>
    <property type="match status" value="1"/>
</dbReference>
<evidence type="ECO:0000313" key="3">
    <source>
        <dbReference type="Proteomes" id="UP000230407"/>
    </source>
</evidence>
<gene>
    <name evidence="2" type="ORF">CUT44_00005</name>
</gene>
<evidence type="ECO:0000313" key="2">
    <source>
        <dbReference type="EMBL" id="PJF02100.1"/>
    </source>
</evidence>
<sequence length="86" mass="9104">SATYDRLVDILVGRFEVDRAEIGPDTSFEDLDMDSLFLVELLLVVRSELGVQIGDDDASPGDTVAAVAELIDSRTGTSADTPATSS</sequence>
<reference evidence="2 3" key="1">
    <citation type="submission" date="2017-11" db="EMBL/GenBank/DDBJ databases">
        <title>Streptomyces carmine sp. nov., a novel actinomycete isolated from Sophora alopecuroides in Xinjiang, China.</title>
        <authorList>
            <person name="Wang Y."/>
            <person name="Luo X."/>
            <person name="Wan C."/>
            <person name="Zhang L."/>
        </authorList>
    </citation>
    <scope>NUCLEOTIDE SEQUENCE [LARGE SCALE GENOMIC DNA]</scope>
    <source>
        <strain evidence="2 3">TRM SA0054</strain>
    </source>
</reference>